<dbReference type="RefSeq" id="WP_015050565.1">
    <property type="nucleotide sequence ID" value="NC_018870.1"/>
</dbReference>
<feature type="coiled-coil region" evidence="1">
    <location>
        <begin position="27"/>
        <end position="61"/>
    </location>
</feature>
<accession>K4LI95</accession>
<evidence type="ECO:0000256" key="2">
    <source>
        <dbReference type="SAM" id="Phobius"/>
    </source>
</evidence>
<dbReference type="Proteomes" id="UP000000467">
    <property type="component" value="Chromosome"/>
</dbReference>
<keyword evidence="1" id="KW-0175">Coiled coil</keyword>
<dbReference type="KEGG" id="tpz:Tph_c14760"/>
<evidence type="ECO:0000313" key="4">
    <source>
        <dbReference type="Proteomes" id="UP000000467"/>
    </source>
</evidence>
<gene>
    <name evidence="3" type="ordered locus">Tph_c14760</name>
</gene>
<dbReference type="EMBL" id="CP003732">
    <property type="protein sequence ID" value="AFV11685.1"/>
    <property type="molecule type" value="Genomic_DNA"/>
</dbReference>
<keyword evidence="4" id="KW-1185">Reference proteome</keyword>
<feature type="transmembrane region" description="Helical" evidence="2">
    <location>
        <begin position="94"/>
        <end position="112"/>
    </location>
</feature>
<keyword evidence="2" id="KW-1133">Transmembrane helix</keyword>
<keyword evidence="2" id="KW-0472">Membrane</keyword>
<evidence type="ECO:0000313" key="3">
    <source>
        <dbReference type="EMBL" id="AFV11685.1"/>
    </source>
</evidence>
<sequence>MLKSLPPDTKEVISEIADVQLRTKDLLEKLEQDIAMSEEMLNEKKEMLDKLEKQHDLLKLTPEQLKLIQDYNKSIGESTTFKDWIMKRDVKYDLIASFIISAVFFWLGLIVGKKKFKNS</sequence>
<keyword evidence="2" id="KW-0812">Transmembrane</keyword>
<name>K4LI95_THEPS</name>
<evidence type="ECO:0000256" key="1">
    <source>
        <dbReference type="SAM" id="Coils"/>
    </source>
</evidence>
<dbReference type="AlphaFoldDB" id="K4LI95"/>
<dbReference type="HOGENOM" id="CLU_2060338_0_0_9"/>
<organism evidence="3 4">
    <name type="scientific">Thermacetogenium phaeum (strain ATCC BAA-254 / DSM 26808 / PB)</name>
    <dbReference type="NCBI Taxonomy" id="1089553"/>
    <lineage>
        <taxon>Bacteria</taxon>
        <taxon>Bacillati</taxon>
        <taxon>Bacillota</taxon>
        <taxon>Clostridia</taxon>
        <taxon>Thermoanaerobacterales</taxon>
        <taxon>Thermoanaerobacteraceae</taxon>
        <taxon>Thermacetogenium</taxon>
    </lineage>
</organism>
<protein>
    <submittedName>
        <fullName evidence="3">Uncharacterized protein</fullName>
    </submittedName>
</protein>
<proteinExistence type="predicted"/>
<reference evidence="3 4" key="1">
    <citation type="journal article" date="2012" name="BMC Genomics">
        <title>Genome-guided analysis of physiological and morphological traits of the fermentative acetate oxidizer Thermacetogenium phaeum.</title>
        <authorList>
            <person name="Oehler D."/>
            <person name="Poehlein A."/>
            <person name="Leimbach A."/>
            <person name="Muller N."/>
            <person name="Daniel R."/>
            <person name="Gottschalk G."/>
            <person name="Schink B."/>
        </authorList>
    </citation>
    <scope>NUCLEOTIDE SEQUENCE [LARGE SCALE GENOMIC DNA]</scope>
    <source>
        <strain evidence="4">ATCC BAA-254 / DSM 26808 / PB</strain>
    </source>
</reference>